<evidence type="ECO:0000259" key="9">
    <source>
        <dbReference type="PROSITE" id="PS50048"/>
    </source>
</evidence>
<keyword evidence="4" id="KW-0805">Transcription regulation</keyword>
<protein>
    <recommendedName>
        <fullName evidence="9">Zn(2)-C6 fungal-type domain-containing protein</fullName>
    </recommendedName>
</protein>
<dbReference type="InterPro" id="IPR001138">
    <property type="entry name" value="Zn2Cys6_DnaBD"/>
</dbReference>
<dbReference type="Proteomes" id="UP000245771">
    <property type="component" value="Unassembled WGS sequence"/>
</dbReference>
<proteinExistence type="predicted"/>
<comment type="subcellular location">
    <subcellularLocation>
        <location evidence="1">Nucleus</location>
    </subcellularLocation>
</comment>
<dbReference type="GO" id="GO:0006351">
    <property type="term" value="P:DNA-templated transcription"/>
    <property type="evidence" value="ECO:0007669"/>
    <property type="project" value="InterPro"/>
</dbReference>
<feature type="region of interest" description="Disordered" evidence="8">
    <location>
        <begin position="58"/>
        <end position="81"/>
    </location>
</feature>
<dbReference type="GO" id="GO:0008270">
    <property type="term" value="F:zinc ion binding"/>
    <property type="evidence" value="ECO:0007669"/>
    <property type="project" value="InterPro"/>
</dbReference>
<keyword evidence="11" id="KW-1185">Reference proteome</keyword>
<dbReference type="InterPro" id="IPR007219">
    <property type="entry name" value="XnlR_reg_dom"/>
</dbReference>
<dbReference type="STRING" id="1280837.A0A316V6P6"/>
<dbReference type="PANTHER" id="PTHR31313">
    <property type="entry name" value="TY1 ENHANCER ACTIVATOR"/>
    <property type="match status" value="1"/>
</dbReference>
<dbReference type="PROSITE" id="PS00463">
    <property type="entry name" value="ZN2_CY6_FUNGAL_1"/>
    <property type="match status" value="1"/>
</dbReference>
<feature type="region of interest" description="Disordered" evidence="8">
    <location>
        <begin position="581"/>
        <end position="618"/>
    </location>
</feature>
<dbReference type="Pfam" id="PF00172">
    <property type="entry name" value="Zn_clus"/>
    <property type="match status" value="1"/>
</dbReference>
<dbReference type="InterPro" id="IPR036864">
    <property type="entry name" value="Zn2-C6_fun-type_DNA-bd_sf"/>
</dbReference>
<gene>
    <name evidence="10" type="ORF">FA14DRAFT_76999</name>
</gene>
<keyword evidence="2" id="KW-0479">Metal-binding</keyword>
<feature type="region of interest" description="Disordered" evidence="8">
    <location>
        <begin position="650"/>
        <end position="680"/>
    </location>
</feature>
<organism evidence="10 11">
    <name type="scientific">Meira miltonrushii</name>
    <dbReference type="NCBI Taxonomy" id="1280837"/>
    <lineage>
        <taxon>Eukaryota</taxon>
        <taxon>Fungi</taxon>
        <taxon>Dikarya</taxon>
        <taxon>Basidiomycota</taxon>
        <taxon>Ustilaginomycotina</taxon>
        <taxon>Exobasidiomycetes</taxon>
        <taxon>Exobasidiales</taxon>
        <taxon>Brachybasidiaceae</taxon>
        <taxon>Meira</taxon>
    </lineage>
</organism>
<sequence>MNEAAQEAHNYTNTSRKTRISKACQTCSIRRRKCDGDQPKCSICQRLGVECVYVNTGKRRGRPSTSTTDENRQKGAFAEGPMSTKRRIDYTLDNSDGASIDHSAQAIYQTPSSSKATPISSGNDVLEHLTALLISWEATDRRESNTIPLKLLSPSKVRFHFDIFWRHVHTHWQILYKPAFTAIPETRLADEVEQPLLEAIVCLTASMAIHTERDRSTVEAICQTATVDLLTKLLTPDLSVVQALFLHSLRFYGIGDLKKASLFTSCAWQLCVDLGMHIDDRSGHRDPGKHQARLRALWTCYCLDKVLAAEMERVPAFRSDGVTAELLSEYEPDEFEIVYQNSDLIPEFHGAPMVSLGRLHAASSLNLTVRLYRILEQALLSPVHLHPDKTVSEQDLLSSWTRTLALDRELDALAGSWPDQFRLHTRNELAVPGVACLVVWFHLIKVINYRPYVLLQDRLFRTPIRNADMAPSAQIAAMCCLTSASAIVQLFNAIPRTSLRYIAANNAFSIFTAASILMPYSTHESLSIAKECHQSVHKCLAWLDDLGETWPIARKHRMALDDMAQLLQISLDDDLEMSTTIAANPNMDGNAVRQQETGPEYIPAGGSDSHESQTLGLSSLHSKATSPLGFRGQLALRPFSESVGENVASVEQSASSSSYVTDSDAGRRHGRNESSTSMAESQPDLLNFLHADSDATSLLDELCLDPSIQALVRQSLSRDTSLWESTAFKAI</sequence>
<dbReference type="AlphaFoldDB" id="A0A316V6P6"/>
<dbReference type="PROSITE" id="PS50048">
    <property type="entry name" value="ZN2_CY6_FUNGAL_2"/>
    <property type="match status" value="1"/>
</dbReference>
<feature type="domain" description="Zn(2)-C6 fungal-type" evidence="9">
    <location>
        <begin position="23"/>
        <end position="53"/>
    </location>
</feature>
<keyword evidence="6" id="KW-0804">Transcription</keyword>
<evidence type="ECO:0000256" key="3">
    <source>
        <dbReference type="ARBA" id="ARBA00022833"/>
    </source>
</evidence>
<dbReference type="InterPro" id="IPR051615">
    <property type="entry name" value="Transcr_Regulatory_Elem"/>
</dbReference>
<dbReference type="InParanoid" id="A0A316V6P6"/>
<dbReference type="GO" id="GO:0000981">
    <property type="term" value="F:DNA-binding transcription factor activity, RNA polymerase II-specific"/>
    <property type="evidence" value="ECO:0007669"/>
    <property type="project" value="InterPro"/>
</dbReference>
<evidence type="ECO:0000256" key="2">
    <source>
        <dbReference type="ARBA" id="ARBA00022723"/>
    </source>
</evidence>
<dbReference type="EMBL" id="KZ819605">
    <property type="protein sequence ID" value="PWN32708.1"/>
    <property type="molecule type" value="Genomic_DNA"/>
</dbReference>
<keyword evidence="5" id="KW-0238">DNA-binding</keyword>
<evidence type="ECO:0000256" key="8">
    <source>
        <dbReference type="SAM" id="MobiDB-lite"/>
    </source>
</evidence>
<evidence type="ECO:0000313" key="11">
    <source>
        <dbReference type="Proteomes" id="UP000245771"/>
    </source>
</evidence>
<accession>A0A316V6P6</accession>
<dbReference type="SMART" id="SM00906">
    <property type="entry name" value="Fungal_trans"/>
    <property type="match status" value="1"/>
</dbReference>
<dbReference type="OrthoDB" id="2428527at2759"/>
<evidence type="ECO:0000256" key="4">
    <source>
        <dbReference type="ARBA" id="ARBA00023015"/>
    </source>
</evidence>
<dbReference type="SMART" id="SM00066">
    <property type="entry name" value="GAL4"/>
    <property type="match status" value="1"/>
</dbReference>
<evidence type="ECO:0000256" key="5">
    <source>
        <dbReference type="ARBA" id="ARBA00023125"/>
    </source>
</evidence>
<dbReference type="Pfam" id="PF04082">
    <property type="entry name" value="Fungal_trans"/>
    <property type="match status" value="1"/>
</dbReference>
<keyword evidence="7" id="KW-0539">Nucleus</keyword>
<evidence type="ECO:0000256" key="1">
    <source>
        <dbReference type="ARBA" id="ARBA00004123"/>
    </source>
</evidence>
<dbReference type="GO" id="GO:0005634">
    <property type="term" value="C:nucleus"/>
    <property type="evidence" value="ECO:0007669"/>
    <property type="project" value="UniProtKB-SubCell"/>
</dbReference>
<dbReference type="SUPFAM" id="SSF57701">
    <property type="entry name" value="Zn2/Cys6 DNA-binding domain"/>
    <property type="match status" value="1"/>
</dbReference>
<reference evidence="10 11" key="1">
    <citation type="journal article" date="2018" name="Mol. Biol. Evol.">
        <title>Broad Genomic Sampling Reveals a Smut Pathogenic Ancestry of the Fungal Clade Ustilaginomycotina.</title>
        <authorList>
            <person name="Kijpornyongpan T."/>
            <person name="Mondo S.J."/>
            <person name="Barry K."/>
            <person name="Sandor L."/>
            <person name="Lee J."/>
            <person name="Lipzen A."/>
            <person name="Pangilinan J."/>
            <person name="LaButti K."/>
            <person name="Hainaut M."/>
            <person name="Henrissat B."/>
            <person name="Grigoriev I.V."/>
            <person name="Spatafora J.W."/>
            <person name="Aime M.C."/>
        </authorList>
    </citation>
    <scope>NUCLEOTIDE SEQUENCE [LARGE SCALE GENOMIC DNA]</scope>
    <source>
        <strain evidence="10 11">MCA 3882</strain>
    </source>
</reference>
<dbReference type="GeneID" id="37024640"/>
<dbReference type="PANTHER" id="PTHR31313:SF78">
    <property type="entry name" value="TRANSCRIPTION FACTOR DOMAIN-CONTAINING PROTEIN"/>
    <property type="match status" value="1"/>
</dbReference>
<dbReference type="RefSeq" id="XP_025353010.1">
    <property type="nucleotide sequence ID" value="XM_025502859.1"/>
</dbReference>
<evidence type="ECO:0000256" key="6">
    <source>
        <dbReference type="ARBA" id="ARBA00023163"/>
    </source>
</evidence>
<dbReference type="CDD" id="cd12148">
    <property type="entry name" value="fungal_TF_MHR"/>
    <property type="match status" value="1"/>
</dbReference>
<name>A0A316V6P6_9BASI</name>
<evidence type="ECO:0000313" key="10">
    <source>
        <dbReference type="EMBL" id="PWN32708.1"/>
    </source>
</evidence>
<dbReference type="CDD" id="cd00067">
    <property type="entry name" value="GAL4"/>
    <property type="match status" value="1"/>
</dbReference>
<evidence type="ECO:0000256" key="7">
    <source>
        <dbReference type="ARBA" id="ARBA00023242"/>
    </source>
</evidence>
<dbReference type="GO" id="GO:0003677">
    <property type="term" value="F:DNA binding"/>
    <property type="evidence" value="ECO:0007669"/>
    <property type="project" value="UniProtKB-KW"/>
</dbReference>
<dbReference type="Gene3D" id="4.10.240.10">
    <property type="entry name" value="Zn(2)-C6 fungal-type DNA-binding domain"/>
    <property type="match status" value="1"/>
</dbReference>
<keyword evidence="3" id="KW-0862">Zinc</keyword>